<protein>
    <submittedName>
        <fullName evidence="5">Acetylornithine deacetylase/succinyl-diaminopimelate desuccinylase-like protein</fullName>
    </submittedName>
</protein>
<dbReference type="PANTHER" id="PTHR43808">
    <property type="entry name" value="ACETYLORNITHINE DEACETYLASE"/>
    <property type="match status" value="1"/>
</dbReference>
<dbReference type="PANTHER" id="PTHR43808:SF17">
    <property type="entry name" value="PEPTIDASE M20"/>
    <property type="match status" value="1"/>
</dbReference>
<dbReference type="SUPFAM" id="SSF53187">
    <property type="entry name" value="Zn-dependent exopeptidases"/>
    <property type="match status" value="1"/>
</dbReference>
<reference evidence="5 6" key="1">
    <citation type="submission" date="2020-03" db="EMBL/GenBank/DDBJ databases">
        <title>Genomic Encyclopedia of Type Strains, Phase IV (KMG-IV): sequencing the most valuable type-strain genomes for metagenomic binning, comparative biology and taxonomic classification.</title>
        <authorList>
            <person name="Goeker M."/>
        </authorList>
    </citation>
    <scope>NUCLEOTIDE SEQUENCE [LARGE SCALE GENOMIC DNA]</scope>
    <source>
        <strain evidence="5 6">DSM 27651</strain>
    </source>
</reference>
<dbReference type="InterPro" id="IPR050072">
    <property type="entry name" value="Peptidase_M20A"/>
</dbReference>
<keyword evidence="3" id="KW-0732">Signal</keyword>
<gene>
    <name evidence="5" type="ORF">GGR88_000979</name>
</gene>
<comment type="caution">
    <text evidence="5">The sequence shown here is derived from an EMBL/GenBank/DDBJ whole genome shotgun (WGS) entry which is preliminary data.</text>
</comment>
<dbReference type="InterPro" id="IPR002933">
    <property type="entry name" value="Peptidase_M20"/>
</dbReference>
<evidence type="ECO:0000256" key="2">
    <source>
        <dbReference type="ARBA" id="ARBA00022801"/>
    </source>
</evidence>
<dbReference type="EMBL" id="JAATJE010000001">
    <property type="protein sequence ID" value="NJC33505.1"/>
    <property type="molecule type" value="Genomic_DNA"/>
</dbReference>
<evidence type="ECO:0000256" key="1">
    <source>
        <dbReference type="ARBA" id="ARBA00022723"/>
    </source>
</evidence>
<feature type="chain" id="PRO_5047072096" evidence="3">
    <location>
        <begin position="25"/>
        <end position="439"/>
    </location>
</feature>
<dbReference type="Pfam" id="PF01546">
    <property type="entry name" value="Peptidase_M20"/>
    <property type="match status" value="1"/>
</dbReference>
<keyword evidence="2" id="KW-0378">Hydrolase</keyword>
<keyword evidence="1" id="KW-0479">Metal-binding</keyword>
<evidence type="ECO:0000313" key="6">
    <source>
        <dbReference type="Proteomes" id="UP000734218"/>
    </source>
</evidence>
<keyword evidence="6" id="KW-1185">Reference proteome</keyword>
<dbReference type="Pfam" id="PF07687">
    <property type="entry name" value="M20_dimer"/>
    <property type="match status" value="1"/>
</dbReference>
<name>A0ABX0XJU2_9SPHN</name>
<dbReference type="InterPro" id="IPR011650">
    <property type="entry name" value="Peptidase_M20_dimer"/>
</dbReference>
<organism evidence="5 6">
    <name type="scientific">Sphingomonas jejuensis</name>
    <dbReference type="NCBI Taxonomy" id="904715"/>
    <lineage>
        <taxon>Bacteria</taxon>
        <taxon>Pseudomonadati</taxon>
        <taxon>Pseudomonadota</taxon>
        <taxon>Alphaproteobacteria</taxon>
        <taxon>Sphingomonadales</taxon>
        <taxon>Sphingomonadaceae</taxon>
        <taxon>Sphingomonas</taxon>
    </lineage>
</organism>
<accession>A0ABX0XJU2</accession>
<dbReference type="PROSITE" id="PS51257">
    <property type="entry name" value="PROKAR_LIPOPROTEIN"/>
    <property type="match status" value="1"/>
</dbReference>
<dbReference type="SUPFAM" id="SSF55031">
    <property type="entry name" value="Bacterial exopeptidase dimerisation domain"/>
    <property type="match status" value="1"/>
</dbReference>
<evidence type="ECO:0000256" key="3">
    <source>
        <dbReference type="SAM" id="SignalP"/>
    </source>
</evidence>
<evidence type="ECO:0000313" key="5">
    <source>
        <dbReference type="EMBL" id="NJC33505.1"/>
    </source>
</evidence>
<evidence type="ECO:0000259" key="4">
    <source>
        <dbReference type="Pfam" id="PF07687"/>
    </source>
</evidence>
<dbReference type="Gene3D" id="3.40.630.10">
    <property type="entry name" value="Zn peptidases"/>
    <property type="match status" value="1"/>
</dbReference>
<dbReference type="Gene3D" id="3.30.70.360">
    <property type="match status" value="1"/>
</dbReference>
<proteinExistence type="predicted"/>
<sequence length="439" mass="45653">MTGGRRLAALALMSAGCWPAAAVAQPVDAASRATVERIRAAPAFRRAEAALADGHDRFVRDIIQLTEIPAPPFGEQRRGEAFRALMVEAGLTDVTVDSVGNVIGLRRGSGPAGRPPVVVSAHLDTVFPEGTDVRVRREGTRLSAPGIGDDSRGLAALLAYVRALDAAGIRTRRDLLIVGTVSEEGRGDLRGVRQLFADRRDGRGIAAFFSVDGLSPARITRGGVGSKRYRVLFRGPGGHSYGAFGLVNPAAAMARAITDLYALPVPQQPRTTFSASVVGGGTSVNAIPSEVFVEVDMRSEDATALARLDEAFRGVVERAVAVENESRSTREGRVTATLEAIGDRPAGETPATSPIVRLSAAASAAAGYAPTLDASSTDANMAMSLGVPAVTIGSGGTGGRAHALDEWIDVAPEESVRGLAVGLLAIVAVADQPDSRPRR</sequence>
<feature type="domain" description="Peptidase M20 dimerisation" evidence="4">
    <location>
        <begin position="225"/>
        <end position="318"/>
    </location>
</feature>
<feature type="signal peptide" evidence="3">
    <location>
        <begin position="1"/>
        <end position="24"/>
    </location>
</feature>
<dbReference type="Proteomes" id="UP000734218">
    <property type="component" value="Unassembled WGS sequence"/>
</dbReference>
<dbReference type="InterPro" id="IPR036264">
    <property type="entry name" value="Bact_exopeptidase_dim_dom"/>
</dbReference>